<reference evidence="3" key="1">
    <citation type="submission" date="2020-01" db="EMBL/GenBank/DDBJ databases">
        <title>Draft genome sequence of the Termite Coptotermes fromosanus.</title>
        <authorList>
            <person name="Itakura S."/>
            <person name="Yosikawa Y."/>
            <person name="Umezawa K."/>
        </authorList>
    </citation>
    <scope>NUCLEOTIDE SEQUENCE [LARGE SCALE GENOMIC DNA]</scope>
</reference>
<keyword evidence="3" id="KW-1185">Reference proteome</keyword>
<organism evidence="2 3">
    <name type="scientific">Coptotermes formosanus</name>
    <name type="common">Formosan subterranean termite</name>
    <dbReference type="NCBI Taxonomy" id="36987"/>
    <lineage>
        <taxon>Eukaryota</taxon>
        <taxon>Metazoa</taxon>
        <taxon>Ecdysozoa</taxon>
        <taxon>Arthropoda</taxon>
        <taxon>Hexapoda</taxon>
        <taxon>Insecta</taxon>
        <taxon>Pterygota</taxon>
        <taxon>Neoptera</taxon>
        <taxon>Polyneoptera</taxon>
        <taxon>Dictyoptera</taxon>
        <taxon>Blattodea</taxon>
        <taxon>Blattoidea</taxon>
        <taxon>Termitoidae</taxon>
        <taxon>Rhinotermitidae</taxon>
        <taxon>Coptotermes</taxon>
    </lineage>
</organism>
<evidence type="ECO:0000313" key="2">
    <source>
        <dbReference type="EMBL" id="GFG35875.1"/>
    </source>
</evidence>
<accession>A0A6L2PZH5</accession>
<dbReference type="Pfam" id="PF10601">
    <property type="entry name" value="zf-LITAF-like"/>
    <property type="match status" value="1"/>
</dbReference>
<dbReference type="InParanoid" id="A0A6L2PZH5"/>
<dbReference type="OrthoDB" id="8194020at2759"/>
<protein>
    <recommendedName>
        <fullName evidence="1">LITAF domain-containing protein</fullName>
    </recommendedName>
</protein>
<feature type="domain" description="LITAF" evidence="1">
    <location>
        <begin position="95"/>
        <end position="133"/>
    </location>
</feature>
<dbReference type="AlphaFoldDB" id="A0A6L2PZH5"/>
<dbReference type="FunCoup" id="A0A6L2PZH5">
    <property type="interactions" value="78"/>
</dbReference>
<proteinExistence type="predicted"/>
<evidence type="ECO:0000313" key="3">
    <source>
        <dbReference type="Proteomes" id="UP000502823"/>
    </source>
</evidence>
<sequence length="150" mass="15613">MSKAMPTAPSAPLVEGQELVGHHGPPPPTYEQAVGLGGIIPPVAQPAVAPYPQQNYMGPGMVMPAVQHVPPLQQPVPVPPPPTTVIVTGALPVGPKPAKMRCPNCHMDIKTTTVSENQACAHISCIVLFLLGLLEASSIASISDQQCHDI</sequence>
<name>A0A6L2PZH5_COPFO</name>
<dbReference type="Proteomes" id="UP000502823">
    <property type="component" value="Unassembled WGS sequence"/>
</dbReference>
<comment type="caution">
    <text evidence="2">The sequence shown here is derived from an EMBL/GenBank/DDBJ whole genome shotgun (WGS) entry which is preliminary data.</text>
</comment>
<dbReference type="EMBL" id="BLKM01012222">
    <property type="protein sequence ID" value="GFG35875.1"/>
    <property type="molecule type" value="Genomic_DNA"/>
</dbReference>
<evidence type="ECO:0000259" key="1">
    <source>
        <dbReference type="Pfam" id="PF10601"/>
    </source>
</evidence>
<gene>
    <name evidence="2" type="ORF">Cfor_08733</name>
</gene>
<dbReference type="InterPro" id="IPR006629">
    <property type="entry name" value="LITAF"/>
</dbReference>